<proteinExistence type="predicted"/>
<name>A0AA37C020_9ACTN</name>
<evidence type="ECO:0000256" key="1">
    <source>
        <dbReference type="SAM" id="MobiDB-lite"/>
    </source>
</evidence>
<evidence type="ECO:0000313" key="2">
    <source>
        <dbReference type="EMBL" id="GHI46154.1"/>
    </source>
</evidence>
<dbReference type="EMBL" id="BNDZ01000005">
    <property type="protein sequence ID" value="GHI46154.1"/>
    <property type="molecule type" value="Genomic_DNA"/>
</dbReference>
<dbReference type="Proteomes" id="UP001051844">
    <property type="component" value="Unassembled WGS sequence"/>
</dbReference>
<accession>A0AA37C020</accession>
<feature type="compositionally biased region" description="Basic residues" evidence="1">
    <location>
        <begin position="24"/>
        <end position="36"/>
    </location>
</feature>
<sequence>MRGDRRTPRGEPQEGGTTAVPARGGRRVRAGHRAHGRRAEVREPLRRSVTPFACRWEAAHRPRVPPVVVCCLLPTPTNVPDAC</sequence>
<evidence type="ECO:0000313" key="3">
    <source>
        <dbReference type="Proteomes" id="UP001051844"/>
    </source>
</evidence>
<feature type="region of interest" description="Disordered" evidence="1">
    <location>
        <begin position="1"/>
        <end position="42"/>
    </location>
</feature>
<reference evidence="2" key="1">
    <citation type="submission" date="2022-09" db="EMBL/GenBank/DDBJ databases">
        <title>Whole genome shotgun sequence of Streptomyces albidoflavus NBRC 12854.</title>
        <authorList>
            <person name="Komaki H."/>
            <person name="Tamura T."/>
        </authorList>
    </citation>
    <scope>NUCLEOTIDE SEQUENCE</scope>
    <source>
        <strain evidence="2">NBRC 12854</strain>
    </source>
</reference>
<feature type="compositionally biased region" description="Basic and acidic residues" evidence="1">
    <location>
        <begin position="1"/>
        <end position="12"/>
    </location>
</feature>
<dbReference type="AlphaFoldDB" id="A0AA37C020"/>
<gene>
    <name evidence="2" type="ORF">ScoT_23280</name>
</gene>
<protein>
    <submittedName>
        <fullName evidence="2">Uncharacterized protein</fullName>
    </submittedName>
</protein>
<organism evidence="2 3">
    <name type="scientific">Streptomyces albidoflavus</name>
    <dbReference type="NCBI Taxonomy" id="1886"/>
    <lineage>
        <taxon>Bacteria</taxon>
        <taxon>Bacillati</taxon>
        <taxon>Actinomycetota</taxon>
        <taxon>Actinomycetes</taxon>
        <taxon>Kitasatosporales</taxon>
        <taxon>Streptomycetaceae</taxon>
        <taxon>Streptomyces</taxon>
        <taxon>Streptomyces albidoflavus group</taxon>
    </lineage>
</organism>
<comment type="caution">
    <text evidence="2">The sequence shown here is derived from an EMBL/GenBank/DDBJ whole genome shotgun (WGS) entry which is preliminary data.</text>
</comment>